<dbReference type="EC" id="5.2.1.8" evidence="3"/>
<name>A0A381ZN94_9ZZZZ</name>
<dbReference type="NCBIfam" id="TIGR00115">
    <property type="entry name" value="tig"/>
    <property type="match status" value="1"/>
</dbReference>
<feature type="domain" description="Trigger factor C-terminal" evidence="9">
    <location>
        <begin position="256"/>
        <end position="415"/>
    </location>
</feature>
<dbReference type="GO" id="GO:0015031">
    <property type="term" value="P:protein transport"/>
    <property type="evidence" value="ECO:0007669"/>
    <property type="project" value="InterPro"/>
</dbReference>
<evidence type="ECO:0000259" key="9">
    <source>
        <dbReference type="Pfam" id="PF05698"/>
    </source>
</evidence>
<proteinExistence type="inferred from homology"/>
<reference evidence="10" key="1">
    <citation type="submission" date="2018-05" db="EMBL/GenBank/DDBJ databases">
        <authorList>
            <person name="Lanie J.A."/>
            <person name="Ng W.-L."/>
            <person name="Kazmierczak K.M."/>
            <person name="Andrzejewski T.M."/>
            <person name="Davidsen T.M."/>
            <person name="Wayne K.J."/>
            <person name="Tettelin H."/>
            <person name="Glass J.I."/>
            <person name="Rusch D."/>
            <person name="Podicherti R."/>
            <person name="Tsui H.-C.T."/>
            <person name="Winkler M.E."/>
        </authorList>
    </citation>
    <scope>NUCLEOTIDE SEQUENCE</scope>
</reference>
<dbReference type="Gene3D" id="1.10.3120.10">
    <property type="entry name" value="Trigger factor, C-terminal domain"/>
    <property type="match status" value="1"/>
</dbReference>
<dbReference type="GO" id="GO:0044183">
    <property type="term" value="F:protein folding chaperone"/>
    <property type="evidence" value="ECO:0007669"/>
    <property type="project" value="TreeGrafter"/>
</dbReference>
<organism evidence="10">
    <name type="scientific">marine metagenome</name>
    <dbReference type="NCBI Taxonomy" id="408172"/>
    <lineage>
        <taxon>unclassified sequences</taxon>
        <taxon>metagenomes</taxon>
        <taxon>ecological metagenomes</taxon>
    </lineage>
</organism>
<dbReference type="InterPro" id="IPR005215">
    <property type="entry name" value="Trig_fac"/>
</dbReference>
<dbReference type="InterPro" id="IPR037041">
    <property type="entry name" value="Trigger_fac_C_sf"/>
</dbReference>
<evidence type="ECO:0000256" key="1">
    <source>
        <dbReference type="ARBA" id="ARBA00000971"/>
    </source>
</evidence>
<dbReference type="PANTHER" id="PTHR30560:SF3">
    <property type="entry name" value="TRIGGER FACTOR-LIKE PROTEIN TIG, CHLOROPLASTIC"/>
    <property type="match status" value="1"/>
</dbReference>
<dbReference type="Gene3D" id="3.30.70.1050">
    <property type="entry name" value="Trigger factor ribosome-binding domain"/>
    <property type="match status" value="1"/>
</dbReference>
<evidence type="ECO:0000259" key="8">
    <source>
        <dbReference type="Pfam" id="PF05697"/>
    </source>
</evidence>
<dbReference type="InterPro" id="IPR036611">
    <property type="entry name" value="Trigger_fac_ribosome-bd_sf"/>
</dbReference>
<dbReference type="InterPro" id="IPR008881">
    <property type="entry name" value="Trigger_fac_ribosome-bd_bac"/>
</dbReference>
<dbReference type="SUPFAM" id="SSF102735">
    <property type="entry name" value="Trigger factor ribosome-binding domain"/>
    <property type="match status" value="1"/>
</dbReference>
<feature type="non-terminal residue" evidence="10">
    <location>
        <position position="1"/>
    </location>
</feature>
<evidence type="ECO:0000256" key="4">
    <source>
        <dbReference type="ARBA" id="ARBA00023110"/>
    </source>
</evidence>
<dbReference type="SUPFAM" id="SSF109998">
    <property type="entry name" value="Triger factor/SurA peptide-binding domain-like"/>
    <property type="match status" value="1"/>
</dbReference>
<evidence type="ECO:0000256" key="7">
    <source>
        <dbReference type="SAM" id="MobiDB-lite"/>
    </source>
</evidence>
<feature type="compositionally biased region" description="Acidic residues" evidence="7">
    <location>
        <begin position="445"/>
        <end position="454"/>
    </location>
</feature>
<dbReference type="PIRSF" id="PIRSF003095">
    <property type="entry name" value="Trigger_factor"/>
    <property type="match status" value="1"/>
</dbReference>
<dbReference type="PANTHER" id="PTHR30560">
    <property type="entry name" value="TRIGGER FACTOR CHAPERONE AND PEPTIDYL-PROLYL CIS/TRANS ISOMERASE"/>
    <property type="match status" value="1"/>
</dbReference>
<gene>
    <name evidence="10" type="ORF">METZ01_LOCUS143584</name>
</gene>
<dbReference type="AlphaFoldDB" id="A0A381ZN94"/>
<evidence type="ECO:0000313" key="10">
    <source>
        <dbReference type="EMBL" id="SVA90730.1"/>
    </source>
</evidence>
<dbReference type="InterPro" id="IPR027304">
    <property type="entry name" value="Trigger_fact/SurA_dom_sf"/>
</dbReference>
<dbReference type="GO" id="GO:0051083">
    <property type="term" value="P:'de novo' cotranslational protein folding"/>
    <property type="evidence" value="ECO:0007669"/>
    <property type="project" value="TreeGrafter"/>
</dbReference>
<evidence type="ECO:0000256" key="2">
    <source>
        <dbReference type="ARBA" id="ARBA00005464"/>
    </source>
</evidence>
<keyword evidence="6" id="KW-0413">Isomerase</keyword>
<evidence type="ECO:0000256" key="5">
    <source>
        <dbReference type="ARBA" id="ARBA00023186"/>
    </source>
</evidence>
<dbReference type="GO" id="GO:0043335">
    <property type="term" value="P:protein unfolding"/>
    <property type="evidence" value="ECO:0007669"/>
    <property type="project" value="TreeGrafter"/>
</dbReference>
<dbReference type="Gene3D" id="3.10.50.40">
    <property type="match status" value="1"/>
</dbReference>
<dbReference type="InterPro" id="IPR046357">
    <property type="entry name" value="PPIase_dom_sf"/>
</dbReference>
<accession>A0A381ZN94</accession>
<comment type="catalytic activity">
    <reaction evidence="1">
        <text>[protein]-peptidylproline (omega=180) = [protein]-peptidylproline (omega=0)</text>
        <dbReference type="Rhea" id="RHEA:16237"/>
        <dbReference type="Rhea" id="RHEA-COMP:10747"/>
        <dbReference type="Rhea" id="RHEA-COMP:10748"/>
        <dbReference type="ChEBI" id="CHEBI:83833"/>
        <dbReference type="ChEBI" id="CHEBI:83834"/>
        <dbReference type="EC" id="5.2.1.8"/>
    </reaction>
</comment>
<sequence length="478" mass="51976">VDSTVETLDGDRVRLSVAVDADEFEVAVDAAFRRIGQGLRLPGFRPGKAPRRVLEARIGLEAGRQEALEHALPDYYGRALVHHEVDAIGRPEIRITGGADSGSVTFDAVIPVRPRLSISGHRNLRLEIMSPEVSNEEVEAQVDALRSQLATLEAVERPVAQGDLVTIDVEGVCGGEPVPGLTATEYLYEVGSGTVTPDLDDYLNGASVGDDLEFEADHRDGEGRVSFSVSVKAVQTRLLPELDDELAAEVSQFSTAEALVSDLRDRIGHAKRHQVGMLARDAAARAVADLVTIEVPPDLVESEIDERIRDLDARLRSQGLDLERYLEATDREPDEIREEFREAAEVAARVDLGLRAVAYVEYLDENDGRLDSYLDAMAVQTGLDVEEVRARLADSGRMLEVRADVSKRAALEWLLDSADIVDEAGNPVDRELLEPPEPVIPEEVVAVDETDGVDPDNNGGTGVDREDGEPAGDEEEDA</sequence>
<protein>
    <recommendedName>
        <fullName evidence="3">peptidylprolyl isomerase</fullName>
        <ecNumber evidence="3">5.2.1.8</ecNumber>
    </recommendedName>
</protein>
<evidence type="ECO:0000256" key="6">
    <source>
        <dbReference type="ARBA" id="ARBA00023235"/>
    </source>
</evidence>
<keyword evidence="5" id="KW-0143">Chaperone</keyword>
<feature type="region of interest" description="Disordered" evidence="7">
    <location>
        <begin position="443"/>
        <end position="478"/>
    </location>
</feature>
<keyword evidence="4" id="KW-0697">Rotamase</keyword>
<dbReference type="Pfam" id="PF05698">
    <property type="entry name" value="Trigger_C"/>
    <property type="match status" value="1"/>
</dbReference>
<dbReference type="EMBL" id="UINC01021999">
    <property type="protein sequence ID" value="SVA90730.1"/>
    <property type="molecule type" value="Genomic_DNA"/>
</dbReference>
<dbReference type="SUPFAM" id="SSF54534">
    <property type="entry name" value="FKBP-like"/>
    <property type="match status" value="1"/>
</dbReference>
<dbReference type="GO" id="GO:0003755">
    <property type="term" value="F:peptidyl-prolyl cis-trans isomerase activity"/>
    <property type="evidence" value="ECO:0007669"/>
    <property type="project" value="UniProtKB-KW"/>
</dbReference>
<dbReference type="Pfam" id="PF05697">
    <property type="entry name" value="Trigger_N"/>
    <property type="match status" value="1"/>
</dbReference>
<comment type="similarity">
    <text evidence="2">Belongs to the FKBP-type PPIase family. Tig subfamily.</text>
</comment>
<dbReference type="InterPro" id="IPR008880">
    <property type="entry name" value="Trigger_fac_C"/>
</dbReference>
<feature type="compositionally biased region" description="Acidic residues" evidence="7">
    <location>
        <begin position="466"/>
        <end position="478"/>
    </location>
</feature>
<dbReference type="GO" id="GO:0043022">
    <property type="term" value="F:ribosome binding"/>
    <property type="evidence" value="ECO:0007669"/>
    <property type="project" value="TreeGrafter"/>
</dbReference>
<feature type="domain" description="Trigger factor ribosome-binding bacterial" evidence="8">
    <location>
        <begin position="3"/>
        <end position="145"/>
    </location>
</feature>
<evidence type="ECO:0000256" key="3">
    <source>
        <dbReference type="ARBA" id="ARBA00013194"/>
    </source>
</evidence>
<dbReference type="HAMAP" id="MF_00303">
    <property type="entry name" value="Trigger_factor_Tig"/>
    <property type="match status" value="1"/>
</dbReference>